<dbReference type="Pfam" id="PF04480">
    <property type="entry name" value="DUF559"/>
    <property type="match status" value="1"/>
</dbReference>
<proteinExistence type="predicted"/>
<organism evidence="2 3">
    <name type="scientific">Microbacterium salsuginis</name>
    <dbReference type="NCBI Taxonomy" id="2722803"/>
    <lineage>
        <taxon>Bacteria</taxon>
        <taxon>Bacillati</taxon>
        <taxon>Actinomycetota</taxon>
        <taxon>Actinomycetes</taxon>
        <taxon>Micrococcales</taxon>
        <taxon>Microbacteriaceae</taxon>
        <taxon>Microbacterium</taxon>
    </lineage>
</organism>
<dbReference type="RefSeq" id="WP_168911029.1">
    <property type="nucleotide sequence ID" value="NZ_JABACI010000001.1"/>
</dbReference>
<dbReference type="InterPro" id="IPR011335">
    <property type="entry name" value="Restrct_endonuc-II-like"/>
</dbReference>
<dbReference type="EMBL" id="JABACI010000001">
    <property type="protein sequence ID" value="NLP82529.1"/>
    <property type="molecule type" value="Genomic_DNA"/>
</dbReference>
<keyword evidence="3" id="KW-1185">Reference proteome</keyword>
<comment type="caution">
    <text evidence="2">The sequence shown here is derived from an EMBL/GenBank/DDBJ whole genome shotgun (WGS) entry which is preliminary data.</text>
</comment>
<accession>A0ABX1K690</accession>
<reference evidence="2 3" key="1">
    <citation type="submission" date="2020-04" db="EMBL/GenBank/DDBJ databases">
        <title>CFH 90308 Microbacterium sp.</title>
        <authorList>
            <person name="Nie G."/>
            <person name="Ming H."/>
            <person name="Xia T."/>
        </authorList>
    </citation>
    <scope>NUCLEOTIDE SEQUENCE [LARGE SCALE GENOMIC DNA]</scope>
    <source>
        <strain evidence="2 3">CFH 90308</strain>
    </source>
</reference>
<dbReference type="Proteomes" id="UP001429745">
    <property type="component" value="Unassembled WGS sequence"/>
</dbReference>
<evidence type="ECO:0000313" key="2">
    <source>
        <dbReference type="EMBL" id="NLP82529.1"/>
    </source>
</evidence>
<dbReference type="Gene3D" id="3.40.960.10">
    <property type="entry name" value="VSR Endonuclease"/>
    <property type="match status" value="1"/>
</dbReference>
<sequence length="276" mass="30162">MRQLLDAARKRGGVLRATVLIDAGFSRLSIAAAVESGQLTVPRRGWIATTDADPYLVAAARAGVVLTCVTQAKRLGLWVWEEDRPHVGVPSTASRLALPSVKVHWNAPVVPRASGQLEDGILNTLVTVAACQPYEAALATWESGLNGGLVTKEELGRLPLRPRARRVLADAMPFSDSGLETLVVVRLKWLRLPIRVQIWIAGHRVDFLIGDRLVLQVDGGHHVGLQRAEDVAHDAALTLLGYHVIRVTYVQVVERWHEVQDLVQRAVAQGLHTSGR</sequence>
<gene>
    <name evidence="2" type="ORF">HF576_01580</name>
</gene>
<feature type="domain" description="DUF559" evidence="1">
    <location>
        <begin position="192"/>
        <end position="266"/>
    </location>
</feature>
<evidence type="ECO:0000259" key="1">
    <source>
        <dbReference type="Pfam" id="PF04480"/>
    </source>
</evidence>
<name>A0ABX1K690_9MICO</name>
<dbReference type="SUPFAM" id="SSF52980">
    <property type="entry name" value="Restriction endonuclease-like"/>
    <property type="match status" value="1"/>
</dbReference>
<evidence type="ECO:0000313" key="3">
    <source>
        <dbReference type="Proteomes" id="UP001429745"/>
    </source>
</evidence>
<dbReference type="InterPro" id="IPR007569">
    <property type="entry name" value="DUF559"/>
</dbReference>
<protein>
    <submittedName>
        <fullName evidence="2">DUF559 domain-containing protein</fullName>
    </submittedName>
</protein>